<dbReference type="InterPro" id="IPR002088">
    <property type="entry name" value="Prenyl_trans_a"/>
</dbReference>
<dbReference type="PANTHER" id="PTHR11129">
    <property type="entry name" value="PROTEIN FARNESYLTRANSFERASE ALPHA SUBUNIT/RAB GERANYLGERANYL TRANSFERASE ALPHA SUBUNIT"/>
    <property type="match status" value="1"/>
</dbReference>
<dbReference type="Pfam" id="PF01239">
    <property type="entry name" value="PPTA"/>
    <property type="match status" value="5"/>
</dbReference>
<evidence type="ECO:0000313" key="8">
    <source>
        <dbReference type="EMBL" id="KAK1772897.1"/>
    </source>
</evidence>
<evidence type="ECO:0000256" key="4">
    <source>
        <dbReference type="ARBA" id="ARBA00022737"/>
    </source>
</evidence>
<evidence type="ECO:0000313" key="9">
    <source>
        <dbReference type="Proteomes" id="UP001244011"/>
    </source>
</evidence>
<dbReference type="PROSITE" id="PS51147">
    <property type="entry name" value="PFTA"/>
    <property type="match status" value="5"/>
</dbReference>
<evidence type="ECO:0000256" key="5">
    <source>
        <dbReference type="ARBA" id="ARBA00047658"/>
    </source>
</evidence>
<accession>A0AAJ0CCS5</accession>
<comment type="similarity">
    <text evidence="1 6">Belongs to the protein prenyltransferase subunit alpha family.</text>
</comment>
<evidence type="ECO:0000256" key="3">
    <source>
        <dbReference type="ARBA" id="ARBA00022679"/>
    </source>
</evidence>
<proteinExistence type="inferred from homology"/>
<organism evidence="8 9">
    <name type="scientific">Phialemonium atrogriseum</name>
    <dbReference type="NCBI Taxonomy" id="1093897"/>
    <lineage>
        <taxon>Eukaryota</taxon>
        <taxon>Fungi</taxon>
        <taxon>Dikarya</taxon>
        <taxon>Ascomycota</taxon>
        <taxon>Pezizomycotina</taxon>
        <taxon>Sordariomycetes</taxon>
        <taxon>Sordariomycetidae</taxon>
        <taxon>Cephalothecales</taxon>
        <taxon>Cephalothecaceae</taxon>
        <taxon>Phialemonium</taxon>
    </lineage>
</organism>
<dbReference type="Proteomes" id="UP001244011">
    <property type="component" value="Unassembled WGS sequence"/>
</dbReference>
<comment type="catalytic activity">
    <reaction evidence="5 6">
        <text>geranylgeranyl diphosphate + L-cysteinyl-[protein] = S-geranylgeranyl-L-cysteinyl-[protein] + diphosphate</text>
        <dbReference type="Rhea" id="RHEA:21240"/>
        <dbReference type="Rhea" id="RHEA-COMP:10131"/>
        <dbReference type="Rhea" id="RHEA-COMP:11537"/>
        <dbReference type="ChEBI" id="CHEBI:29950"/>
        <dbReference type="ChEBI" id="CHEBI:33019"/>
        <dbReference type="ChEBI" id="CHEBI:57533"/>
        <dbReference type="ChEBI" id="CHEBI:86021"/>
        <dbReference type="EC" id="2.5.1.60"/>
    </reaction>
</comment>
<keyword evidence="4" id="KW-0677">Repeat</keyword>
<name>A0AAJ0CCS5_9PEZI</name>
<evidence type="ECO:0000256" key="1">
    <source>
        <dbReference type="ARBA" id="ARBA00006734"/>
    </source>
</evidence>
<dbReference type="SUPFAM" id="SSF48439">
    <property type="entry name" value="Protein prenylyltransferase"/>
    <property type="match status" value="1"/>
</dbReference>
<protein>
    <recommendedName>
        <fullName evidence="6">Geranylgeranyl transferase type-2 subunit alpha</fullName>
        <ecNumber evidence="6">2.5.1.60</ecNumber>
    </recommendedName>
    <alternativeName>
        <fullName evidence="6">Geranylgeranyl transferase type II subunit alpha</fullName>
    </alternativeName>
</protein>
<dbReference type="GO" id="GO:0097354">
    <property type="term" value="P:prenylation"/>
    <property type="evidence" value="ECO:0007669"/>
    <property type="project" value="UniProtKB-UniRule"/>
</dbReference>
<feature type="compositionally biased region" description="Basic and acidic residues" evidence="7">
    <location>
        <begin position="124"/>
        <end position="136"/>
    </location>
</feature>
<keyword evidence="3 6" id="KW-0808">Transferase</keyword>
<gene>
    <name evidence="8" type="ORF">QBC33DRAFT_522799</name>
</gene>
<evidence type="ECO:0000256" key="2">
    <source>
        <dbReference type="ARBA" id="ARBA00022602"/>
    </source>
</evidence>
<comment type="caution">
    <text evidence="8">The sequence shown here is derived from an EMBL/GenBank/DDBJ whole genome shotgun (WGS) entry which is preliminary data.</text>
</comment>
<dbReference type="RefSeq" id="XP_060289110.1">
    <property type="nucleotide sequence ID" value="XM_060426565.1"/>
</dbReference>
<evidence type="ECO:0000256" key="6">
    <source>
        <dbReference type="RuleBase" id="RU367120"/>
    </source>
</evidence>
<comment type="function">
    <text evidence="6">Catalyzes the transfer of a geranyl-geranyl moiety from geranyl-geranyl pyrophosphate to cysteines occuring in specific C-terminal amino acid sequences.</text>
</comment>
<sequence>MQGPPQHGVPRTSRIRNEEQQKLQALDKIQKYRDLEEQLRAHVEKKDYSGETFQLTSKLLRLNPEYYTVWNVRRRVLLSGLLSRAQGEPRSAKESPAFSAGKDGAVADTGTGDVATSGRDGDEETKNTDQDKSADKAAAENDLNLVRSELGFTIPLLIESPKCYWIWHYRTWILQQAIERLEVSEARRVWEEELGLASKMLTKDRRNFHAWGYRRHLVRKLESPELDGKSMAEAEFEYTSKMIRVDLSNFSAWHNRSKLIPRLLDERGASDQERRTFFDEELSLVREALNVGPEDQSLWYYHQFLVLNLTNFVGRPTITPNFTAEDRVTYLTREIQDILDLLEDYKDIKWIYETLVEYTLSLCQLENRDPHAGEKADIQKWLSNLKVLDPMRNGRWRDLEEDLQLK</sequence>
<dbReference type="GeneID" id="85309752"/>
<dbReference type="Gene3D" id="1.25.40.120">
    <property type="entry name" value="Protein prenylyltransferase"/>
    <property type="match status" value="2"/>
</dbReference>
<dbReference type="EC" id="2.5.1.60" evidence="6"/>
<dbReference type="PANTHER" id="PTHR11129:SF2">
    <property type="entry name" value="GERANYLGERANYL TRANSFERASE TYPE-2 SUBUNIT ALPHA"/>
    <property type="match status" value="1"/>
</dbReference>
<keyword evidence="9" id="KW-1185">Reference proteome</keyword>
<keyword evidence="2 6" id="KW-0637">Prenyltransferase</keyword>
<dbReference type="EMBL" id="MU838997">
    <property type="protein sequence ID" value="KAK1772897.1"/>
    <property type="molecule type" value="Genomic_DNA"/>
</dbReference>
<dbReference type="AlphaFoldDB" id="A0AAJ0CCS5"/>
<dbReference type="GO" id="GO:0005968">
    <property type="term" value="C:Rab-protein geranylgeranyltransferase complex"/>
    <property type="evidence" value="ECO:0007669"/>
    <property type="project" value="TreeGrafter"/>
</dbReference>
<dbReference type="GO" id="GO:0004663">
    <property type="term" value="F:Rab geranylgeranyltransferase activity"/>
    <property type="evidence" value="ECO:0007669"/>
    <property type="project" value="UniProtKB-UniRule"/>
</dbReference>
<reference evidence="8" key="1">
    <citation type="submission" date="2023-06" db="EMBL/GenBank/DDBJ databases">
        <title>Genome-scale phylogeny and comparative genomics of the fungal order Sordariales.</title>
        <authorList>
            <consortium name="Lawrence Berkeley National Laboratory"/>
            <person name="Hensen N."/>
            <person name="Bonometti L."/>
            <person name="Westerberg I."/>
            <person name="Brannstrom I.O."/>
            <person name="Guillou S."/>
            <person name="Cros-Aarteil S."/>
            <person name="Calhoun S."/>
            <person name="Haridas S."/>
            <person name="Kuo A."/>
            <person name="Mondo S."/>
            <person name="Pangilinan J."/>
            <person name="Riley R."/>
            <person name="Labutti K."/>
            <person name="Andreopoulos B."/>
            <person name="Lipzen A."/>
            <person name="Chen C."/>
            <person name="Yanf M."/>
            <person name="Daum C."/>
            <person name="Ng V."/>
            <person name="Clum A."/>
            <person name="Steindorff A."/>
            <person name="Ohm R."/>
            <person name="Martin F."/>
            <person name="Silar P."/>
            <person name="Natvig D."/>
            <person name="Lalanne C."/>
            <person name="Gautier V."/>
            <person name="Ament-Velasquez S.L."/>
            <person name="Kruys A."/>
            <person name="Hutchinson M.I."/>
            <person name="Powell A.J."/>
            <person name="Barry K."/>
            <person name="Miller A.N."/>
            <person name="Grigoriev I.V."/>
            <person name="Debuchy R."/>
            <person name="Gladieux P."/>
            <person name="Thoren M.H."/>
            <person name="Johannesson H."/>
        </authorList>
    </citation>
    <scope>NUCLEOTIDE SEQUENCE</scope>
    <source>
        <strain evidence="8">8032-3</strain>
    </source>
</reference>
<evidence type="ECO:0000256" key="7">
    <source>
        <dbReference type="SAM" id="MobiDB-lite"/>
    </source>
</evidence>
<feature type="region of interest" description="Disordered" evidence="7">
    <location>
        <begin position="85"/>
        <end position="136"/>
    </location>
</feature>